<evidence type="ECO:0000313" key="1">
    <source>
        <dbReference type="EMBL" id="MFC4672801.1"/>
    </source>
</evidence>
<organism evidence="1 2">
    <name type="scientific">Dysgonomonas termitidis</name>
    <dbReference type="NCBI Taxonomy" id="1516126"/>
    <lineage>
        <taxon>Bacteria</taxon>
        <taxon>Pseudomonadati</taxon>
        <taxon>Bacteroidota</taxon>
        <taxon>Bacteroidia</taxon>
        <taxon>Bacteroidales</taxon>
        <taxon>Dysgonomonadaceae</taxon>
        <taxon>Dysgonomonas</taxon>
    </lineage>
</organism>
<evidence type="ECO:0000313" key="2">
    <source>
        <dbReference type="Proteomes" id="UP001596023"/>
    </source>
</evidence>
<protein>
    <recommendedName>
        <fullName evidence="3">GP-PDE domain-containing protein</fullName>
    </recommendedName>
</protein>
<proteinExistence type="predicted"/>
<keyword evidence="2" id="KW-1185">Reference proteome</keyword>
<name>A0ABV9KSZ0_9BACT</name>
<sequence>MNVWIVDRDEDLKYFIGLGVDYITTNNPERLLELLAK</sequence>
<dbReference type="InterPro" id="IPR017946">
    <property type="entry name" value="PLC-like_Pdiesterase_TIM-brl"/>
</dbReference>
<dbReference type="EMBL" id="JBHSGN010000026">
    <property type="protein sequence ID" value="MFC4672801.1"/>
    <property type="molecule type" value="Genomic_DNA"/>
</dbReference>
<dbReference type="Gene3D" id="3.20.20.190">
    <property type="entry name" value="Phosphatidylinositol (PI) phosphodiesterase"/>
    <property type="match status" value="1"/>
</dbReference>
<reference evidence="2" key="1">
    <citation type="journal article" date="2019" name="Int. J. Syst. Evol. Microbiol.">
        <title>The Global Catalogue of Microorganisms (GCM) 10K type strain sequencing project: providing services to taxonomists for standard genome sequencing and annotation.</title>
        <authorList>
            <consortium name="The Broad Institute Genomics Platform"/>
            <consortium name="The Broad Institute Genome Sequencing Center for Infectious Disease"/>
            <person name="Wu L."/>
            <person name="Ma J."/>
        </authorList>
    </citation>
    <scope>NUCLEOTIDE SEQUENCE [LARGE SCALE GENOMIC DNA]</scope>
    <source>
        <strain evidence="2">CCUG 66188</strain>
    </source>
</reference>
<dbReference type="RefSeq" id="WP_379994010.1">
    <property type="nucleotide sequence ID" value="NZ_JBHSGN010000026.1"/>
</dbReference>
<accession>A0ABV9KSZ0</accession>
<dbReference type="Pfam" id="PF13653">
    <property type="entry name" value="GDPD_2"/>
    <property type="match status" value="1"/>
</dbReference>
<dbReference type="SUPFAM" id="SSF51695">
    <property type="entry name" value="PLC-like phosphodiesterases"/>
    <property type="match status" value="1"/>
</dbReference>
<dbReference type="Proteomes" id="UP001596023">
    <property type="component" value="Unassembled WGS sequence"/>
</dbReference>
<comment type="caution">
    <text evidence="1">The sequence shown here is derived from an EMBL/GenBank/DDBJ whole genome shotgun (WGS) entry which is preliminary data.</text>
</comment>
<gene>
    <name evidence="1" type="ORF">ACFO6W_03735</name>
</gene>
<evidence type="ECO:0008006" key="3">
    <source>
        <dbReference type="Google" id="ProtNLM"/>
    </source>
</evidence>